<evidence type="ECO:0000256" key="4">
    <source>
        <dbReference type="ARBA" id="ARBA00022688"/>
    </source>
</evidence>
<evidence type="ECO:0000259" key="10">
    <source>
        <dbReference type="Pfam" id="PF08511"/>
    </source>
</evidence>
<dbReference type="STRING" id="2082308.A0A2K1QRY2"/>
<dbReference type="InParanoid" id="A0A2K1QRY2"/>
<comment type="function">
    <text evidence="8">Membrane-associated protein that warps the membrane surface to access and bind aromatic isoprenes with high specificity, including ubiquinone (CoQ) isoprene intermediates and presents them directly to Coq7, therefore facilitating the Coq7-mediated hydroxylase step. Participates in the biosynthesis of coenzyme Q, also named ubiquinone, an essential lipid-soluble electron transporter for aerobic cellular respiration.</text>
</comment>
<keyword evidence="5" id="KW-0809">Transit peptide</keyword>
<evidence type="ECO:0000256" key="8">
    <source>
        <dbReference type="RuleBase" id="RU366063"/>
    </source>
</evidence>
<dbReference type="GO" id="GO:0005743">
    <property type="term" value="C:mitochondrial inner membrane"/>
    <property type="evidence" value="ECO:0007669"/>
    <property type="project" value="TreeGrafter"/>
</dbReference>
<dbReference type="AlphaFoldDB" id="A0A2K1QRY2"/>
<dbReference type="Pfam" id="PF08511">
    <property type="entry name" value="COQ9"/>
    <property type="match status" value="1"/>
</dbReference>
<reference evidence="11 12" key="1">
    <citation type="submission" date="2017-06" db="EMBL/GenBank/DDBJ databases">
        <title>Draft genome sequence of a variant of Elsinoe murrayae.</title>
        <authorList>
            <person name="Cheng Q."/>
        </authorList>
    </citation>
    <scope>NUCLEOTIDE SEQUENCE [LARGE SCALE GENOMIC DNA]</scope>
    <source>
        <strain evidence="11 12">CQ-2017a</strain>
    </source>
</reference>
<keyword evidence="6 8" id="KW-0446">Lipid-binding</keyword>
<dbReference type="GO" id="GO:0006744">
    <property type="term" value="P:ubiquinone biosynthetic process"/>
    <property type="evidence" value="ECO:0007669"/>
    <property type="project" value="UniProtKB-UniRule"/>
</dbReference>
<proteinExistence type="inferred from homology"/>
<accession>A0A2K1QRY2</accession>
<comment type="similarity">
    <text evidence="3 8">Belongs to the COQ9 family.</text>
</comment>
<keyword evidence="4 8" id="KW-0831">Ubiquinone biosynthesis</keyword>
<keyword evidence="7 8" id="KW-0496">Mitochondrion</keyword>
<dbReference type="GO" id="GO:0008289">
    <property type="term" value="F:lipid binding"/>
    <property type="evidence" value="ECO:0007669"/>
    <property type="project" value="UniProtKB-UniRule"/>
</dbReference>
<dbReference type="UniPathway" id="UPA00232"/>
<evidence type="ECO:0000313" key="11">
    <source>
        <dbReference type="EMBL" id="PNS17812.1"/>
    </source>
</evidence>
<comment type="pathway">
    <text evidence="2 8">Cofactor biosynthesis; ubiquinone biosynthesis.</text>
</comment>
<evidence type="ECO:0000313" key="12">
    <source>
        <dbReference type="Proteomes" id="UP000243797"/>
    </source>
</evidence>
<dbReference type="InterPro" id="IPR013718">
    <property type="entry name" value="COQ9_C"/>
</dbReference>
<dbReference type="OrthoDB" id="619536at2759"/>
<dbReference type="EMBL" id="NKHZ01000049">
    <property type="protein sequence ID" value="PNS17812.1"/>
    <property type="molecule type" value="Genomic_DNA"/>
</dbReference>
<dbReference type="PANTHER" id="PTHR21427:SF19">
    <property type="entry name" value="UBIQUINONE BIOSYNTHESIS PROTEIN COQ9, MITOCHONDRIAL"/>
    <property type="match status" value="1"/>
</dbReference>
<gene>
    <name evidence="11" type="ORF">CAC42_3207</name>
</gene>
<dbReference type="Proteomes" id="UP000243797">
    <property type="component" value="Unassembled WGS sequence"/>
</dbReference>
<feature type="domain" description="COQ9 C-terminal" evidence="10">
    <location>
        <begin position="149"/>
        <end position="219"/>
    </location>
</feature>
<evidence type="ECO:0000256" key="6">
    <source>
        <dbReference type="ARBA" id="ARBA00023121"/>
    </source>
</evidence>
<evidence type="ECO:0000256" key="2">
    <source>
        <dbReference type="ARBA" id="ARBA00004749"/>
    </source>
</evidence>
<comment type="subcellular location">
    <subcellularLocation>
        <location evidence="1 8">Mitochondrion</location>
    </subcellularLocation>
</comment>
<keyword evidence="12" id="KW-1185">Reference proteome</keyword>
<evidence type="ECO:0000256" key="9">
    <source>
        <dbReference type="SAM" id="MobiDB-lite"/>
    </source>
</evidence>
<dbReference type="NCBIfam" id="TIGR02396">
    <property type="entry name" value="diverge_rpsU"/>
    <property type="match status" value="1"/>
</dbReference>
<dbReference type="FunCoup" id="A0A2K1QRY2">
    <property type="interactions" value="230"/>
</dbReference>
<feature type="region of interest" description="Disordered" evidence="9">
    <location>
        <begin position="14"/>
        <end position="37"/>
    </location>
</feature>
<name>A0A2K1QRY2_9PEZI</name>
<evidence type="ECO:0000256" key="5">
    <source>
        <dbReference type="ARBA" id="ARBA00022946"/>
    </source>
</evidence>
<keyword evidence="11" id="KW-0830">Ubiquinone</keyword>
<organism evidence="11 12">
    <name type="scientific">Sphaceloma murrayae</name>
    <dbReference type="NCBI Taxonomy" id="2082308"/>
    <lineage>
        <taxon>Eukaryota</taxon>
        <taxon>Fungi</taxon>
        <taxon>Dikarya</taxon>
        <taxon>Ascomycota</taxon>
        <taxon>Pezizomycotina</taxon>
        <taxon>Dothideomycetes</taxon>
        <taxon>Dothideomycetidae</taxon>
        <taxon>Myriangiales</taxon>
        <taxon>Elsinoaceae</taxon>
        <taxon>Sphaceloma</taxon>
    </lineage>
</organism>
<protein>
    <recommendedName>
        <fullName evidence="8">Ubiquinone biosynthesis protein</fullName>
    </recommendedName>
</protein>
<evidence type="ECO:0000256" key="1">
    <source>
        <dbReference type="ARBA" id="ARBA00004173"/>
    </source>
</evidence>
<sequence>MRINTKAIRTAPSALRATRSTRAYHSEETPDPHPYSPLQRTLLSSGLTHVPSTGFTISSLRAGLADNAHPASALNLFPHGAFSLVLYHLRNQRLLLRDTVQFPSTSSVPVPVGAKVKSLVLARLEGNVAAGVVGRYTEALALMSLAENIPASVRELGLLSDEMWYLAGDKSVDGSWYSKRATLGAVYAAAEVFQTQDQSTEYKDTREFVGRRLEEVRVLGGAVRNVGEWMGFQGTAAVNLARSMGMRI</sequence>
<evidence type="ECO:0000256" key="7">
    <source>
        <dbReference type="ARBA" id="ARBA00023128"/>
    </source>
</evidence>
<dbReference type="PANTHER" id="PTHR21427">
    <property type="entry name" value="UBIQUINONE BIOSYNTHESIS PROTEIN COQ9, MITOCHONDRIAL"/>
    <property type="match status" value="1"/>
</dbReference>
<evidence type="ECO:0000256" key="3">
    <source>
        <dbReference type="ARBA" id="ARBA00010766"/>
    </source>
</evidence>
<comment type="caution">
    <text evidence="11">The sequence shown here is derived from an EMBL/GenBank/DDBJ whole genome shotgun (WGS) entry which is preliminary data.</text>
</comment>
<dbReference type="InterPro" id="IPR012762">
    <property type="entry name" value="Ubiq_biosynth_COQ9"/>
</dbReference>